<evidence type="ECO:0000313" key="10">
    <source>
        <dbReference type="Proteomes" id="UP000282551"/>
    </source>
</evidence>
<dbReference type="PROSITE" id="PS50931">
    <property type="entry name" value="HTH_LYSR"/>
    <property type="match status" value="1"/>
</dbReference>
<evidence type="ECO:0000313" key="9">
    <source>
        <dbReference type="EMBL" id="VEG49257.1"/>
    </source>
</evidence>
<evidence type="ECO:0000256" key="4">
    <source>
        <dbReference type="ARBA" id="ARBA00023159"/>
    </source>
</evidence>
<dbReference type="AlphaFoldDB" id="A0A3S4TNU1"/>
<dbReference type="PRINTS" id="PR00039">
    <property type="entry name" value="HTHLYSR"/>
</dbReference>
<dbReference type="PANTHER" id="PTHR30346:SF0">
    <property type="entry name" value="HCA OPERON TRANSCRIPTIONAL ACTIVATOR HCAR"/>
    <property type="match status" value="1"/>
</dbReference>
<dbReference type="InterPro" id="IPR000847">
    <property type="entry name" value="LysR_HTH_N"/>
</dbReference>
<keyword evidence="10" id="KW-1185">Reference proteome</keyword>
<dbReference type="InterPro" id="IPR036390">
    <property type="entry name" value="WH_DNA-bd_sf"/>
</dbReference>
<dbReference type="EMBL" id="LR134355">
    <property type="protein sequence ID" value="VEG49257.1"/>
    <property type="molecule type" value="Genomic_DNA"/>
</dbReference>
<sequence length="302" mass="33789">MHHVRYFVAVAEELSFSRAAERLHMAPSPLSRRIKDLERELGAELFVRDYHHISLTEVGRRLLPSAIEVVEKFDALREIAAGVRQPAIRSATVGMAPEVSPRLRSRFLQLINDAVPRIRVRHESASTAPLLRTVARGEVDLAFVHGRVVDPQLVAVRVEDQRVAVVIGRGTGFDDRTSVRIHELAHLPYVSLREAAAPFVYRVTDELLIRHGVHGRVAIPSNNQSQLVPMVAAGQAFTICGAEFGATRKAFADEPVLFLPFDDDDVRLVTYAVWRDDRARDHEALHQLTAIVWDELAANGHH</sequence>
<accession>A0A3S4TNU1</accession>
<dbReference type="GO" id="GO:0032993">
    <property type="term" value="C:protein-DNA complex"/>
    <property type="evidence" value="ECO:0007669"/>
    <property type="project" value="TreeGrafter"/>
</dbReference>
<dbReference type="Pfam" id="PF00126">
    <property type="entry name" value="HTH_1"/>
    <property type="match status" value="1"/>
</dbReference>
<dbReference type="FunFam" id="1.10.10.10:FF:000001">
    <property type="entry name" value="LysR family transcriptional regulator"/>
    <property type="match status" value="1"/>
</dbReference>
<proteinExistence type="inferred from homology"/>
<dbReference type="GO" id="GO:0003700">
    <property type="term" value="F:DNA-binding transcription factor activity"/>
    <property type="evidence" value="ECO:0007669"/>
    <property type="project" value="InterPro"/>
</dbReference>
<dbReference type="Pfam" id="PF03466">
    <property type="entry name" value="LysR_substrate"/>
    <property type="match status" value="1"/>
</dbReference>
<dbReference type="SUPFAM" id="SSF53850">
    <property type="entry name" value="Periplasmic binding protein-like II"/>
    <property type="match status" value="1"/>
</dbReference>
<dbReference type="PANTHER" id="PTHR30346">
    <property type="entry name" value="TRANSCRIPTIONAL DUAL REGULATOR HCAR-RELATED"/>
    <property type="match status" value="1"/>
</dbReference>
<dbReference type="SUPFAM" id="SSF46785">
    <property type="entry name" value="Winged helix' DNA-binding domain"/>
    <property type="match status" value="1"/>
</dbReference>
<comment type="function">
    <text evidence="7">Required for the induction the katG gene for catalase. Involved in the response to hydrogen peroxide.</text>
</comment>
<dbReference type="Gene3D" id="1.10.10.10">
    <property type="entry name" value="Winged helix-like DNA-binding domain superfamily/Winged helix DNA-binding domain"/>
    <property type="match status" value="1"/>
</dbReference>
<reference evidence="9 10" key="1">
    <citation type="submission" date="2018-12" db="EMBL/GenBank/DDBJ databases">
        <authorList>
            <consortium name="Pathogen Informatics"/>
        </authorList>
    </citation>
    <scope>NUCLEOTIDE SEQUENCE [LARGE SCALE GENOMIC DNA]</scope>
    <source>
        <strain evidence="9 10">NCTC10485</strain>
    </source>
</reference>
<dbReference type="GO" id="GO:0003677">
    <property type="term" value="F:DNA binding"/>
    <property type="evidence" value="ECO:0007669"/>
    <property type="project" value="UniProtKB-KW"/>
</dbReference>
<gene>
    <name evidence="9" type="primary">ywbI</name>
    <name evidence="9" type="ORF">NCTC10485_03564</name>
</gene>
<name>A0A3S4TNU1_MYCCI</name>
<keyword evidence="2" id="KW-0805">Transcription regulation</keyword>
<comment type="similarity">
    <text evidence="1">Belongs to the LysR transcriptional regulatory family.</text>
</comment>
<evidence type="ECO:0000259" key="8">
    <source>
        <dbReference type="PROSITE" id="PS50931"/>
    </source>
</evidence>
<dbReference type="Gene3D" id="3.40.190.10">
    <property type="entry name" value="Periplasmic binding protein-like II"/>
    <property type="match status" value="2"/>
</dbReference>
<protein>
    <recommendedName>
        <fullName evidence="6">Probable hydrogen peroxide-inducible genes activator</fullName>
    </recommendedName>
</protein>
<dbReference type="Proteomes" id="UP000282551">
    <property type="component" value="Chromosome"/>
</dbReference>
<organism evidence="9 10">
    <name type="scientific">Mycolicibacterium chitae</name>
    <name type="common">Mycobacterium chitae</name>
    <dbReference type="NCBI Taxonomy" id="1792"/>
    <lineage>
        <taxon>Bacteria</taxon>
        <taxon>Bacillati</taxon>
        <taxon>Actinomycetota</taxon>
        <taxon>Actinomycetes</taxon>
        <taxon>Mycobacteriales</taxon>
        <taxon>Mycobacteriaceae</taxon>
        <taxon>Mycolicibacterium</taxon>
    </lineage>
</organism>
<keyword evidence="3" id="KW-0238">DNA-binding</keyword>
<evidence type="ECO:0000256" key="7">
    <source>
        <dbReference type="ARBA" id="ARBA00056658"/>
    </source>
</evidence>
<evidence type="ECO:0000256" key="2">
    <source>
        <dbReference type="ARBA" id="ARBA00023015"/>
    </source>
</evidence>
<evidence type="ECO:0000256" key="3">
    <source>
        <dbReference type="ARBA" id="ARBA00023125"/>
    </source>
</evidence>
<evidence type="ECO:0000256" key="5">
    <source>
        <dbReference type="ARBA" id="ARBA00023163"/>
    </source>
</evidence>
<evidence type="ECO:0000256" key="1">
    <source>
        <dbReference type="ARBA" id="ARBA00009437"/>
    </source>
</evidence>
<keyword evidence="4" id="KW-0010">Activator</keyword>
<dbReference type="InterPro" id="IPR005119">
    <property type="entry name" value="LysR_subst-bd"/>
</dbReference>
<dbReference type="InterPro" id="IPR036388">
    <property type="entry name" value="WH-like_DNA-bd_sf"/>
</dbReference>
<evidence type="ECO:0000256" key="6">
    <source>
        <dbReference type="ARBA" id="ARBA00040885"/>
    </source>
</evidence>
<feature type="domain" description="HTH lysR-type" evidence="8">
    <location>
        <begin position="1"/>
        <end position="56"/>
    </location>
</feature>
<keyword evidence="5" id="KW-0804">Transcription</keyword>